<reference evidence="1" key="1">
    <citation type="submission" date="2023-08" db="EMBL/GenBank/DDBJ databases">
        <authorList>
            <person name="Alioto T."/>
            <person name="Alioto T."/>
            <person name="Gomez Garrido J."/>
        </authorList>
    </citation>
    <scope>NUCLEOTIDE SEQUENCE</scope>
</reference>
<proteinExistence type="predicted"/>
<protein>
    <submittedName>
        <fullName evidence="1">Uncharacterized protein</fullName>
    </submittedName>
</protein>
<keyword evidence="2" id="KW-1185">Reference proteome</keyword>
<gene>
    <name evidence="1" type="ORF">OCTVUL_1B030440</name>
</gene>
<accession>A0AA36BKZ6</accession>
<dbReference type="EMBL" id="OX597831">
    <property type="protein sequence ID" value="CAI9736188.1"/>
    <property type="molecule type" value="Genomic_DNA"/>
</dbReference>
<organism evidence="1 2">
    <name type="scientific">Octopus vulgaris</name>
    <name type="common">Common octopus</name>
    <dbReference type="NCBI Taxonomy" id="6645"/>
    <lineage>
        <taxon>Eukaryota</taxon>
        <taxon>Metazoa</taxon>
        <taxon>Spiralia</taxon>
        <taxon>Lophotrochozoa</taxon>
        <taxon>Mollusca</taxon>
        <taxon>Cephalopoda</taxon>
        <taxon>Coleoidea</taxon>
        <taxon>Octopodiformes</taxon>
        <taxon>Octopoda</taxon>
        <taxon>Incirrata</taxon>
        <taxon>Octopodidae</taxon>
        <taxon>Octopus</taxon>
    </lineage>
</organism>
<evidence type="ECO:0000313" key="1">
    <source>
        <dbReference type="EMBL" id="CAI9736188.1"/>
    </source>
</evidence>
<dbReference type="AlphaFoldDB" id="A0AA36BKZ6"/>
<sequence length="88" mass="10105">MKHGNELQKRTIKQSTLLVSHGHQNQRSVGAVTVFEFHSSASLALPVIANITEVVDITKKWARIKKTTKYDCDEIRLIRVKYQINKML</sequence>
<name>A0AA36BKZ6_OCTVU</name>
<dbReference type="Proteomes" id="UP001162480">
    <property type="component" value="Chromosome 18"/>
</dbReference>
<evidence type="ECO:0000313" key="2">
    <source>
        <dbReference type="Proteomes" id="UP001162480"/>
    </source>
</evidence>